<dbReference type="AlphaFoldDB" id="X6MQR2"/>
<protein>
    <recommendedName>
        <fullName evidence="4">Thioredoxin domain-containing protein</fullName>
    </recommendedName>
</protein>
<dbReference type="GO" id="GO:0034976">
    <property type="term" value="P:response to endoplasmic reticulum stress"/>
    <property type="evidence" value="ECO:0007669"/>
    <property type="project" value="TreeGrafter"/>
</dbReference>
<dbReference type="PANTHER" id="PTHR18929:SF246">
    <property type="entry name" value="PROTEIN DISULFIDE ISOMERASE-LIKE 1-4"/>
    <property type="match status" value="1"/>
</dbReference>
<gene>
    <name evidence="2" type="ORF">RFI_21151</name>
</gene>
<dbReference type="PANTHER" id="PTHR18929">
    <property type="entry name" value="PROTEIN DISULFIDE ISOMERASE"/>
    <property type="match status" value="1"/>
</dbReference>
<accession>X6MQR2</accession>
<dbReference type="GO" id="GO:0006457">
    <property type="term" value="P:protein folding"/>
    <property type="evidence" value="ECO:0007669"/>
    <property type="project" value="TreeGrafter"/>
</dbReference>
<dbReference type="Proteomes" id="UP000023152">
    <property type="component" value="Unassembled WGS sequence"/>
</dbReference>
<comment type="caution">
    <text evidence="2">The sequence shown here is derived from an EMBL/GenBank/DDBJ whole genome shotgun (WGS) entry which is preliminary data.</text>
</comment>
<dbReference type="GO" id="GO:0003756">
    <property type="term" value="F:protein disulfide isomerase activity"/>
    <property type="evidence" value="ECO:0007669"/>
    <property type="project" value="TreeGrafter"/>
</dbReference>
<sequence length="695" mass="81710">MYQLEIHCYLGSEKIKVLFLTLQQLHFQYLRRREVAKYFESKKKKKLRCYLGVLLLLFSAAILQLCSCKDVTSLEDFLALRLDTVDALFNLVSAHKRVLVNFYNASDLYSRLADFEFCRAAQVVHANPKYTTKLAVFDLTNKSNNADVVSLAKEYEIKAGDYPHLRYFVDHDLHKARRYDGSRHENGMIKWVQLQEETPVFAISNVDIWRQFIKAHDHTLIAYIPPNGKQEEQYKEFLATFERVAQAHRKWNDTPIGFGVVYQSDRIVPMQFPQEYKYRRNRDDEWLSLDNCNEEEELDHIAQNDPYVYTRTSLQLQMFFKPRVILYQKMVNPYHIRYHKDIKETEFVSQRSLQDKRLFDDLMGFIEQETLPLVEEINGINYQRYMKYHNPEVYQRNYSNYKTMVWIALEDMSDPNELPYIQDAVSFYYDLAQRYKHRGLLFAMIDFRRFPEHIRMLGIPFVPGLLIVHGPNKFLYPPQQSIISAPHVHDFFSLFFRDMLPVHRIVPDTTHDGKTTFGNEAIKPVRASVEVPLPVFFGFDGTLEFRYGVYVVNGRNVDKALIAWNAHAHILMCYYLESDRTSRQFLLELQKIAKHLSQEDWLKETNHSTPTIAMQINCEYSDCPEIIETFPHIRFYAKNSIHSFIGGIGASFQVNHDNANDIRFYKGGAGLHYSGVLNAFDVIDSLKNDLLQRNL</sequence>
<dbReference type="SUPFAM" id="SSF52833">
    <property type="entry name" value="Thioredoxin-like"/>
    <property type="match status" value="2"/>
</dbReference>
<name>X6MQR2_RETFI</name>
<reference evidence="2 3" key="1">
    <citation type="journal article" date="2013" name="Curr. Biol.">
        <title>The Genome of the Foraminiferan Reticulomyxa filosa.</title>
        <authorList>
            <person name="Glockner G."/>
            <person name="Hulsmann N."/>
            <person name="Schleicher M."/>
            <person name="Noegel A.A."/>
            <person name="Eichinger L."/>
            <person name="Gallinger C."/>
            <person name="Pawlowski J."/>
            <person name="Sierra R."/>
            <person name="Euteneuer U."/>
            <person name="Pillet L."/>
            <person name="Moustafa A."/>
            <person name="Platzer M."/>
            <person name="Groth M."/>
            <person name="Szafranski K."/>
            <person name="Schliwa M."/>
        </authorList>
    </citation>
    <scope>NUCLEOTIDE SEQUENCE [LARGE SCALE GENOMIC DNA]</scope>
</reference>
<dbReference type="InterPro" id="IPR036249">
    <property type="entry name" value="Thioredoxin-like_sf"/>
</dbReference>
<evidence type="ECO:0000313" key="3">
    <source>
        <dbReference type="Proteomes" id="UP000023152"/>
    </source>
</evidence>
<evidence type="ECO:0000256" key="1">
    <source>
        <dbReference type="ARBA" id="ARBA00006347"/>
    </source>
</evidence>
<comment type="similarity">
    <text evidence="1">Belongs to the protein disulfide isomerase family.</text>
</comment>
<dbReference type="Gene3D" id="3.40.30.10">
    <property type="entry name" value="Glutaredoxin"/>
    <property type="match status" value="2"/>
</dbReference>
<organism evidence="2 3">
    <name type="scientific">Reticulomyxa filosa</name>
    <dbReference type="NCBI Taxonomy" id="46433"/>
    <lineage>
        <taxon>Eukaryota</taxon>
        <taxon>Sar</taxon>
        <taxon>Rhizaria</taxon>
        <taxon>Retaria</taxon>
        <taxon>Foraminifera</taxon>
        <taxon>Monothalamids</taxon>
        <taxon>Reticulomyxidae</taxon>
        <taxon>Reticulomyxa</taxon>
    </lineage>
</organism>
<dbReference type="EMBL" id="ASPP01018480">
    <property type="protein sequence ID" value="ETO16204.1"/>
    <property type="molecule type" value="Genomic_DNA"/>
</dbReference>
<evidence type="ECO:0000313" key="2">
    <source>
        <dbReference type="EMBL" id="ETO16204.1"/>
    </source>
</evidence>
<dbReference type="GO" id="GO:0005783">
    <property type="term" value="C:endoplasmic reticulum"/>
    <property type="evidence" value="ECO:0007669"/>
    <property type="project" value="TreeGrafter"/>
</dbReference>
<evidence type="ECO:0008006" key="4">
    <source>
        <dbReference type="Google" id="ProtNLM"/>
    </source>
</evidence>
<keyword evidence="3" id="KW-1185">Reference proteome</keyword>
<proteinExistence type="inferred from homology"/>